<keyword evidence="4 6" id="KW-1133">Transmembrane helix</keyword>
<dbReference type="OrthoDB" id="9766267at2"/>
<evidence type="ECO:0000256" key="6">
    <source>
        <dbReference type="SAM" id="Phobius"/>
    </source>
</evidence>
<gene>
    <name evidence="7" type="ORF">EP073_11380</name>
</gene>
<dbReference type="InterPro" id="IPR031312">
    <property type="entry name" value="Na/sul_symport_CS"/>
</dbReference>
<evidence type="ECO:0000256" key="4">
    <source>
        <dbReference type="ARBA" id="ARBA00022989"/>
    </source>
</evidence>
<keyword evidence="2" id="KW-0813">Transport</keyword>
<feature type="transmembrane region" description="Helical" evidence="6">
    <location>
        <begin position="161"/>
        <end position="180"/>
    </location>
</feature>
<dbReference type="EMBL" id="CP035108">
    <property type="protein sequence ID" value="QAR33983.1"/>
    <property type="molecule type" value="Genomic_DNA"/>
</dbReference>
<protein>
    <submittedName>
        <fullName evidence="7">DASS family sodium-coupled anion symporter</fullName>
    </submittedName>
</protein>
<keyword evidence="3 6" id="KW-0812">Transmembrane</keyword>
<dbReference type="AlphaFoldDB" id="A0A3R5UVW7"/>
<feature type="transmembrane region" description="Helical" evidence="6">
    <location>
        <begin position="356"/>
        <end position="378"/>
    </location>
</feature>
<feature type="transmembrane region" description="Helical" evidence="6">
    <location>
        <begin position="256"/>
        <end position="279"/>
    </location>
</feature>
<dbReference type="RefSeq" id="WP_128467268.1">
    <property type="nucleotide sequence ID" value="NZ_CP035108.1"/>
</dbReference>
<dbReference type="InterPro" id="IPR001898">
    <property type="entry name" value="SLC13A/DASS"/>
</dbReference>
<dbReference type="Pfam" id="PF00939">
    <property type="entry name" value="Na_sulph_symp"/>
    <property type="match status" value="1"/>
</dbReference>
<dbReference type="PANTHER" id="PTHR10283">
    <property type="entry name" value="SOLUTE CARRIER FAMILY 13 MEMBER"/>
    <property type="match status" value="1"/>
</dbReference>
<evidence type="ECO:0000256" key="5">
    <source>
        <dbReference type="ARBA" id="ARBA00023136"/>
    </source>
</evidence>
<keyword evidence="5 6" id="KW-0472">Membrane</keyword>
<evidence type="ECO:0000313" key="8">
    <source>
        <dbReference type="Proteomes" id="UP000287502"/>
    </source>
</evidence>
<feature type="transmembrane region" description="Helical" evidence="6">
    <location>
        <begin position="218"/>
        <end position="235"/>
    </location>
</feature>
<reference evidence="7 8" key="1">
    <citation type="submission" date="2019-01" db="EMBL/GenBank/DDBJ databases">
        <title>Geovibrio thiophilus DSM 11263, complete genome.</title>
        <authorList>
            <person name="Spring S."/>
            <person name="Bunk B."/>
            <person name="Sproer C."/>
        </authorList>
    </citation>
    <scope>NUCLEOTIDE SEQUENCE [LARGE SCALE GENOMIC DNA]</scope>
    <source>
        <strain evidence="7 8">DSM 11263</strain>
    </source>
</reference>
<dbReference type="GO" id="GO:0015141">
    <property type="term" value="F:succinate transmembrane transporter activity"/>
    <property type="evidence" value="ECO:0007669"/>
    <property type="project" value="UniProtKB-ARBA"/>
</dbReference>
<dbReference type="GO" id="GO:0005886">
    <property type="term" value="C:plasma membrane"/>
    <property type="evidence" value="ECO:0007669"/>
    <property type="project" value="TreeGrafter"/>
</dbReference>
<feature type="transmembrane region" description="Helical" evidence="6">
    <location>
        <begin position="84"/>
        <end position="104"/>
    </location>
</feature>
<evidence type="ECO:0000313" key="7">
    <source>
        <dbReference type="EMBL" id="QAR33983.1"/>
    </source>
</evidence>
<name>A0A3R5UVW7_9BACT</name>
<feature type="transmembrane region" description="Helical" evidence="6">
    <location>
        <begin position="542"/>
        <end position="561"/>
    </location>
</feature>
<feature type="transmembrane region" description="Helical" evidence="6">
    <location>
        <begin position="384"/>
        <end position="403"/>
    </location>
</feature>
<evidence type="ECO:0000256" key="2">
    <source>
        <dbReference type="ARBA" id="ARBA00022448"/>
    </source>
</evidence>
<dbReference type="PROSITE" id="PS01271">
    <property type="entry name" value="NA_SULFATE"/>
    <property type="match status" value="1"/>
</dbReference>
<organism evidence="7 8">
    <name type="scientific">Geovibrio thiophilus</name>
    <dbReference type="NCBI Taxonomy" id="139438"/>
    <lineage>
        <taxon>Bacteria</taxon>
        <taxon>Pseudomonadati</taxon>
        <taxon>Deferribacterota</taxon>
        <taxon>Deferribacteres</taxon>
        <taxon>Deferribacterales</taxon>
        <taxon>Geovibrionaceae</taxon>
        <taxon>Geovibrio</taxon>
    </lineage>
</organism>
<comment type="subcellular location">
    <subcellularLocation>
        <location evidence="1">Membrane</location>
        <topology evidence="1">Multi-pass membrane protein</topology>
    </subcellularLocation>
</comment>
<accession>A0A3R5UVW7</accession>
<keyword evidence="8" id="KW-1185">Reference proteome</keyword>
<dbReference type="Proteomes" id="UP000287502">
    <property type="component" value="Chromosome"/>
</dbReference>
<sequence>MMTAIWSRLWDWHDETKALVLYSPKALLSKFHNQHFSSADEKEEKSIDLADEMEQAPAEHVRRLQTGPDGVKEDEPREYTKRQLIGLILGPVLFFLMLAVHAPAGMEPSAQKMAAVAFLMACWWMCESIPIPATSLLPIPLFPVLGIMPTGKATAPYASDLIYLFMGGFIIALAMQRWNLHRRIAMNIVKTVGFSPSRLIFGFMAATAVLSAFVSNTATAVMMMPIGLAIIYHVVEEGKKEGLDKVIDFSPEKFAFGLNLMLGIAYAASIGGIATLIGTPPNTVLAGYLSKTFGYEITFAKWLIVGVPIVLVTLPLCWLWLIKIANPMKLKKVPGGRELIDSELKKMGSMSTGERWTALVFALTAFAWIFRAKLAFLFPEPKMVTDAAIAMVGGLVLFLIPINMKKNEFVMDWHWATKMPWGVLILFGGGLALSDGFKVTKLADWIGMQVGLLEHAPIFVLIIAVTTLIIFLTELTSNTATAAMVMPILAAVAVGLGQSPLLLTVPAAIAASCAFMLPVATPPNAIVFGSGYVTIPQMVKSGFGLNIIGIIVTVAVTYLIVVPTFGVELGVIPEWAKVIAGK</sequence>
<dbReference type="KEGG" id="gtl:EP073_11380"/>
<evidence type="ECO:0000256" key="3">
    <source>
        <dbReference type="ARBA" id="ARBA00022692"/>
    </source>
</evidence>
<dbReference type="PANTHER" id="PTHR10283:SF82">
    <property type="entry name" value="SOLUTE CARRIER FAMILY 13 MEMBER 2"/>
    <property type="match status" value="1"/>
</dbReference>
<dbReference type="CDD" id="cd01115">
    <property type="entry name" value="SLC13_permease"/>
    <property type="match status" value="1"/>
</dbReference>
<feature type="transmembrane region" description="Helical" evidence="6">
    <location>
        <begin position="453"/>
        <end position="472"/>
    </location>
</feature>
<proteinExistence type="predicted"/>
<evidence type="ECO:0000256" key="1">
    <source>
        <dbReference type="ARBA" id="ARBA00004141"/>
    </source>
</evidence>
<feature type="transmembrane region" description="Helical" evidence="6">
    <location>
        <begin position="299"/>
        <end position="322"/>
    </location>
</feature>
<feature type="transmembrane region" description="Helical" evidence="6">
    <location>
        <begin position="192"/>
        <end position="212"/>
    </location>
</feature>
<dbReference type="NCBIfam" id="TIGR00785">
    <property type="entry name" value="dass"/>
    <property type="match status" value="1"/>
</dbReference>
<feature type="transmembrane region" description="Helical" evidence="6">
    <location>
        <begin position="415"/>
        <end position="433"/>
    </location>
</feature>